<sequence>MPIGVQTLRCFTLWLSIIPGRGGRLATFELTGGRLQMVVDGGEQATVTPVIEVALHCRWRWKILGQ</sequence>
<gene>
    <name evidence="1" type="ORF">WH91_13195</name>
</gene>
<accession>A0ABR5DX25</accession>
<evidence type="ECO:0000313" key="1">
    <source>
        <dbReference type="EMBL" id="KKC32586.1"/>
    </source>
</evidence>
<evidence type="ECO:0000313" key="2">
    <source>
        <dbReference type="Proteomes" id="UP000033519"/>
    </source>
</evidence>
<keyword evidence="2" id="KW-1185">Reference proteome</keyword>
<protein>
    <submittedName>
        <fullName evidence="1">Uncharacterized protein</fullName>
    </submittedName>
</protein>
<reference evidence="1 2" key="1">
    <citation type="submission" date="2015-03" db="EMBL/GenBank/DDBJ databases">
        <authorList>
            <person name="Lepp D."/>
            <person name="Hassan Y.I."/>
            <person name="Li X.-Z."/>
            <person name="Zhou T."/>
        </authorList>
    </citation>
    <scope>NUCLEOTIDE SEQUENCE [LARGE SCALE GENOMIC DNA]</scope>
    <source>
        <strain evidence="1 2">Cr7-05</strain>
    </source>
</reference>
<proteinExistence type="predicted"/>
<organism evidence="1 2">
    <name type="scientific">Devosia psychrophila</name>
    <dbReference type="NCBI Taxonomy" id="728005"/>
    <lineage>
        <taxon>Bacteria</taxon>
        <taxon>Pseudomonadati</taxon>
        <taxon>Pseudomonadota</taxon>
        <taxon>Alphaproteobacteria</taxon>
        <taxon>Hyphomicrobiales</taxon>
        <taxon>Devosiaceae</taxon>
        <taxon>Devosia</taxon>
    </lineage>
</organism>
<dbReference type="EMBL" id="LAPV01000130">
    <property type="protein sequence ID" value="KKC32586.1"/>
    <property type="molecule type" value="Genomic_DNA"/>
</dbReference>
<name>A0ABR5DX25_9HYPH</name>
<comment type="caution">
    <text evidence="1">The sequence shown here is derived from an EMBL/GenBank/DDBJ whole genome shotgun (WGS) entry which is preliminary data.</text>
</comment>
<dbReference type="Proteomes" id="UP000033519">
    <property type="component" value="Unassembled WGS sequence"/>
</dbReference>